<keyword evidence="1" id="KW-0805">Transcription regulation</keyword>
<evidence type="ECO:0000256" key="1">
    <source>
        <dbReference type="ARBA" id="ARBA00023015"/>
    </source>
</evidence>
<keyword evidence="3" id="KW-0804">Transcription</keyword>
<dbReference type="InterPro" id="IPR001647">
    <property type="entry name" value="HTH_TetR"/>
</dbReference>
<reference evidence="6 7" key="1">
    <citation type="submission" date="2021-04" db="EMBL/GenBank/DDBJ databases">
        <title>Nocardia tengchongensis.</title>
        <authorList>
            <person name="Zhuang k."/>
            <person name="Ran Y."/>
            <person name="Li W."/>
        </authorList>
    </citation>
    <scope>NUCLEOTIDE SEQUENCE [LARGE SCALE GENOMIC DNA]</scope>
    <source>
        <strain evidence="6 7">CFH S0057</strain>
    </source>
</reference>
<dbReference type="Gene3D" id="1.10.10.60">
    <property type="entry name" value="Homeodomain-like"/>
    <property type="match status" value="1"/>
</dbReference>
<dbReference type="PANTHER" id="PTHR30055:SF238">
    <property type="entry name" value="MYCOFACTOCIN BIOSYNTHESIS TRANSCRIPTIONAL REGULATOR MFTR-RELATED"/>
    <property type="match status" value="1"/>
</dbReference>
<proteinExistence type="predicted"/>
<evidence type="ECO:0000256" key="3">
    <source>
        <dbReference type="ARBA" id="ARBA00023163"/>
    </source>
</evidence>
<gene>
    <name evidence="6" type="ORF">KHQ06_28345</name>
</gene>
<keyword evidence="7" id="KW-1185">Reference proteome</keyword>
<evidence type="ECO:0000259" key="5">
    <source>
        <dbReference type="PROSITE" id="PS50977"/>
    </source>
</evidence>
<name>A0ABX8CKN2_9NOCA</name>
<sequence length="197" mass="21947">MSLRERQRRQIRGEIQRAAYELFAAQGFGEVTTEQIAAAAGVSASTYFRHVRSKEDLLLDPVREGGSKIVALLEERTEDEPADIALAQAILTRSTTLAPQELEQWRAAFQTAPHLLERVALITPEHRTRLVELVAQRMGRDEGQDSTPGLLVHLLLAAAEFGYLQWLRNTTQQEMSLAVCVEGALDAVTGERWRAQG</sequence>
<dbReference type="InterPro" id="IPR009057">
    <property type="entry name" value="Homeodomain-like_sf"/>
</dbReference>
<evidence type="ECO:0000256" key="4">
    <source>
        <dbReference type="PROSITE-ProRule" id="PRU00335"/>
    </source>
</evidence>
<dbReference type="InterPro" id="IPR041347">
    <property type="entry name" value="MftR_C"/>
</dbReference>
<dbReference type="Pfam" id="PF00440">
    <property type="entry name" value="TetR_N"/>
    <property type="match status" value="1"/>
</dbReference>
<feature type="domain" description="HTH tetR-type" evidence="5">
    <location>
        <begin position="9"/>
        <end position="69"/>
    </location>
</feature>
<dbReference type="Pfam" id="PF17754">
    <property type="entry name" value="TetR_C_14"/>
    <property type="match status" value="1"/>
</dbReference>
<dbReference type="RefSeq" id="WP_213556241.1">
    <property type="nucleotide sequence ID" value="NZ_JBHZDI010000062.1"/>
</dbReference>
<dbReference type="PRINTS" id="PR00455">
    <property type="entry name" value="HTHTETR"/>
</dbReference>
<dbReference type="Proteomes" id="UP000683310">
    <property type="component" value="Chromosome"/>
</dbReference>
<dbReference type="PANTHER" id="PTHR30055">
    <property type="entry name" value="HTH-TYPE TRANSCRIPTIONAL REGULATOR RUTR"/>
    <property type="match status" value="1"/>
</dbReference>
<dbReference type="EMBL" id="CP074371">
    <property type="protein sequence ID" value="QVI20129.1"/>
    <property type="molecule type" value="Genomic_DNA"/>
</dbReference>
<organism evidence="6 7">
    <name type="scientific">Nocardia tengchongensis</name>
    <dbReference type="NCBI Taxonomy" id="2055889"/>
    <lineage>
        <taxon>Bacteria</taxon>
        <taxon>Bacillati</taxon>
        <taxon>Actinomycetota</taxon>
        <taxon>Actinomycetes</taxon>
        <taxon>Mycobacteriales</taxon>
        <taxon>Nocardiaceae</taxon>
        <taxon>Nocardia</taxon>
    </lineage>
</organism>
<feature type="DNA-binding region" description="H-T-H motif" evidence="4">
    <location>
        <begin position="32"/>
        <end position="51"/>
    </location>
</feature>
<dbReference type="Gene3D" id="1.10.357.10">
    <property type="entry name" value="Tetracycline Repressor, domain 2"/>
    <property type="match status" value="1"/>
</dbReference>
<evidence type="ECO:0000256" key="2">
    <source>
        <dbReference type="ARBA" id="ARBA00023125"/>
    </source>
</evidence>
<evidence type="ECO:0000313" key="6">
    <source>
        <dbReference type="EMBL" id="QVI20129.1"/>
    </source>
</evidence>
<protein>
    <submittedName>
        <fullName evidence="6">TetR family transcriptional regulator</fullName>
    </submittedName>
</protein>
<dbReference type="InterPro" id="IPR050109">
    <property type="entry name" value="HTH-type_TetR-like_transc_reg"/>
</dbReference>
<evidence type="ECO:0000313" key="7">
    <source>
        <dbReference type="Proteomes" id="UP000683310"/>
    </source>
</evidence>
<dbReference type="SUPFAM" id="SSF46689">
    <property type="entry name" value="Homeodomain-like"/>
    <property type="match status" value="1"/>
</dbReference>
<dbReference type="PROSITE" id="PS50977">
    <property type="entry name" value="HTH_TETR_2"/>
    <property type="match status" value="1"/>
</dbReference>
<keyword evidence="2 4" id="KW-0238">DNA-binding</keyword>
<accession>A0ABX8CKN2</accession>